<evidence type="ECO:0008006" key="5">
    <source>
        <dbReference type="Google" id="ProtNLM"/>
    </source>
</evidence>
<protein>
    <recommendedName>
        <fullName evidence="5">DNA polymerase III subunit gamma/tau</fullName>
    </recommendedName>
</protein>
<accession>A0A1X7IAS6</accession>
<feature type="transmembrane region" description="Helical" evidence="2">
    <location>
        <begin position="120"/>
        <end position="140"/>
    </location>
</feature>
<gene>
    <name evidence="3" type="ORF">SAMN06296010_0294</name>
</gene>
<reference evidence="4" key="1">
    <citation type="submission" date="2017-04" db="EMBL/GenBank/DDBJ databases">
        <authorList>
            <person name="Varghese N."/>
            <person name="Submissions S."/>
        </authorList>
    </citation>
    <scope>NUCLEOTIDE SEQUENCE [LARGE SCALE GENOMIC DNA]</scope>
    <source>
        <strain evidence="4">VKM Ac-2510</strain>
    </source>
</reference>
<keyword evidence="2" id="KW-1133">Transmembrane helix</keyword>
<dbReference type="Proteomes" id="UP000193244">
    <property type="component" value="Unassembled WGS sequence"/>
</dbReference>
<sequence>MTSRNDDALSWAGDDDPTLTPPIQAGSTGAAGAPGVENAERAEAPTVLEQAELAEDAKVEAELAAAEKASAQLSSAALITLGILGGVYLLYTIGWAIVVARTTVTFFPLDSLFLEICFRIGQFLSIAAAPLWFVSTLLLTQKRTWRSRLGWLLLGVFVLVPWPFIQGA</sequence>
<evidence type="ECO:0000256" key="1">
    <source>
        <dbReference type="SAM" id="MobiDB-lite"/>
    </source>
</evidence>
<keyword evidence="4" id="KW-1185">Reference proteome</keyword>
<evidence type="ECO:0000256" key="2">
    <source>
        <dbReference type="SAM" id="Phobius"/>
    </source>
</evidence>
<dbReference type="AlphaFoldDB" id="A0A1X7IAS6"/>
<evidence type="ECO:0000313" key="3">
    <source>
        <dbReference type="EMBL" id="SMG11258.1"/>
    </source>
</evidence>
<keyword evidence="2" id="KW-0812">Transmembrane</keyword>
<dbReference type="RefSeq" id="WP_085482256.1">
    <property type="nucleotide sequence ID" value="NZ_FXAY01000001.1"/>
</dbReference>
<dbReference type="STRING" id="150121.SAMN06296010_0294"/>
<name>A0A1X7IAS6_9MICO</name>
<feature type="transmembrane region" description="Helical" evidence="2">
    <location>
        <begin position="76"/>
        <end position="100"/>
    </location>
</feature>
<feature type="region of interest" description="Disordered" evidence="1">
    <location>
        <begin position="1"/>
        <end position="41"/>
    </location>
</feature>
<proteinExistence type="predicted"/>
<dbReference type="OrthoDB" id="4981704at2"/>
<evidence type="ECO:0000313" key="4">
    <source>
        <dbReference type="Proteomes" id="UP000193244"/>
    </source>
</evidence>
<feature type="transmembrane region" description="Helical" evidence="2">
    <location>
        <begin position="149"/>
        <end position="165"/>
    </location>
</feature>
<dbReference type="EMBL" id="FXAY01000001">
    <property type="protein sequence ID" value="SMG11258.1"/>
    <property type="molecule type" value="Genomic_DNA"/>
</dbReference>
<keyword evidence="2" id="KW-0472">Membrane</keyword>
<organism evidence="3 4">
    <name type="scientific">Agreia pratensis</name>
    <dbReference type="NCBI Taxonomy" id="150121"/>
    <lineage>
        <taxon>Bacteria</taxon>
        <taxon>Bacillati</taxon>
        <taxon>Actinomycetota</taxon>
        <taxon>Actinomycetes</taxon>
        <taxon>Micrococcales</taxon>
        <taxon>Microbacteriaceae</taxon>
        <taxon>Agreia</taxon>
    </lineage>
</organism>